<organism evidence="1 2">
    <name type="scientific">Planococcus antarcticus DSM 14505</name>
    <dbReference type="NCBI Taxonomy" id="1185653"/>
    <lineage>
        <taxon>Bacteria</taxon>
        <taxon>Bacillati</taxon>
        <taxon>Bacillota</taxon>
        <taxon>Bacilli</taxon>
        <taxon>Bacillales</taxon>
        <taxon>Caryophanaceae</taxon>
        <taxon>Planococcus</taxon>
    </lineage>
</organism>
<gene>
    <name evidence="1" type="ORF">A1A1_17115</name>
</gene>
<evidence type="ECO:0000313" key="2">
    <source>
        <dbReference type="Proteomes" id="UP000004725"/>
    </source>
</evidence>
<accession>A0AA87IHR4</accession>
<proteinExistence type="predicted"/>
<dbReference type="AlphaFoldDB" id="A0AA87IHR4"/>
<dbReference type="RefSeq" id="WP_006831367.1">
    <property type="nucleotide sequence ID" value="NZ_AJYB01000082.1"/>
</dbReference>
<evidence type="ECO:0000313" key="1">
    <source>
        <dbReference type="EMBL" id="EIM05270.1"/>
    </source>
</evidence>
<dbReference type="EMBL" id="AJYB01000082">
    <property type="protein sequence ID" value="EIM05270.1"/>
    <property type="molecule type" value="Genomic_DNA"/>
</dbReference>
<name>A0AA87IHR4_9BACL</name>
<protein>
    <submittedName>
        <fullName evidence="1">Uncharacterized protein</fullName>
    </submittedName>
</protein>
<comment type="caution">
    <text evidence="1">The sequence shown here is derived from an EMBL/GenBank/DDBJ whole genome shotgun (WGS) entry which is preliminary data.</text>
</comment>
<dbReference type="Proteomes" id="UP000004725">
    <property type="component" value="Unassembled WGS sequence"/>
</dbReference>
<dbReference type="InterPro" id="IPR046153">
    <property type="entry name" value="DUF6155"/>
</dbReference>
<sequence>MAKLKVAELKKHLKSFDKEDLIRLIVQLSKTSKEAQNYLVAEVQGEAAIAELYEEAKNKIKNEFFPQKGEPKFRLSEAKKAISNFAKYTDDKLLKTDLMLYYVELGTDFTSAYGDIDGPFYDSLASMFSRVTKACDGDLDMLRNFGDRLEVVYSNAGHVGWGYKDDLAESYYSIGWPEDEGAKQ</sequence>
<reference evidence="1 2" key="1">
    <citation type="journal article" date="2012" name="J. Bacteriol.">
        <title>Genome Sequence of the Antarctic Psychrophile Bacterium Planococcus antarcticus DSM 14505.</title>
        <authorList>
            <person name="Margolles A."/>
            <person name="Gueimonde M."/>
            <person name="Sanchez B."/>
        </authorList>
    </citation>
    <scope>NUCLEOTIDE SEQUENCE [LARGE SCALE GENOMIC DNA]</scope>
    <source>
        <strain evidence="1 2">DSM 14505</strain>
    </source>
</reference>
<dbReference type="Pfam" id="PF19652">
    <property type="entry name" value="DUF6155"/>
    <property type="match status" value="1"/>
</dbReference>